<evidence type="ECO:0000256" key="5">
    <source>
        <dbReference type="SAM" id="Phobius"/>
    </source>
</evidence>
<organism evidence="7 8">
    <name type="scientific">Variovorax ginsengisoli</name>
    <dbReference type="NCBI Taxonomy" id="363844"/>
    <lineage>
        <taxon>Bacteria</taxon>
        <taxon>Pseudomonadati</taxon>
        <taxon>Pseudomonadota</taxon>
        <taxon>Betaproteobacteria</taxon>
        <taxon>Burkholderiales</taxon>
        <taxon>Comamonadaceae</taxon>
        <taxon>Variovorax</taxon>
    </lineage>
</organism>
<keyword evidence="8" id="KW-1185">Reference proteome</keyword>
<dbReference type="SUPFAM" id="SSF103481">
    <property type="entry name" value="Multidrug resistance efflux transporter EmrE"/>
    <property type="match status" value="2"/>
</dbReference>
<evidence type="ECO:0000313" key="8">
    <source>
        <dbReference type="Proteomes" id="UP001169027"/>
    </source>
</evidence>
<feature type="transmembrane region" description="Helical" evidence="5">
    <location>
        <begin position="272"/>
        <end position="289"/>
    </location>
</feature>
<evidence type="ECO:0000256" key="1">
    <source>
        <dbReference type="ARBA" id="ARBA00004141"/>
    </source>
</evidence>
<sequence length="306" mass="32288">MTSQLLSATISSSANGRAIVTMVAAMACFVLNDALVKHVSQSMASVQLVFLRGLMASALVLLVAHRLGALRQAGALLHPRVALRAAVDACATLLYLLSLFRLPIGNATAINLAAPLFMTVFAVLFMGERAGRARWSAVVLGFAGVLCVVQPSGDGFNAWSLLCLLGTLFHATRDLLTRRIDPVIPSIIITLATALAVTLLAGCLTLFSGWPPFAPGDLALLGVAAAFLATGYFLLVQCMRAGEVSLTAPFRYSAVLFAMLLGYAVWDEVPSGWAWLGIALLVGSGLYMLNSERGRLRAAALDAQPE</sequence>
<evidence type="ECO:0000256" key="3">
    <source>
        <dbReference type="ARBA" id="ARBA00022989"/>
    </source>
</evidence>
<dbReference type="InterPro" id="IPR037185">
    <property type="entry name" value="EmrE-like"/>
</dbReference>
<protein>
    <submittedName>
        <fullName evidence="7">DMT family transporter</fullName>
    </submittedName>
</protein>
<dbReference type="Pfam" id="PF00892">
    <property type="entry name" value="EamA"/>
    <property type="match status" value="2"/>
</dbReference>
<dbReference type="Proteomes" id="UP001169027">
    <property type="component" value="Unassembled WGS sequence"/>
</dbReference>
<dbReference type="PANTHER" id="PTHR22911:SF6">
    <property type="entry name" value="SOLUTE CARRIER FAMILY 35 MEMBER G1"/>
    <property type="match status" value="1"/>
</dbReference>
<evidence type="ECO:0000259" key="6">
    <source>
        <dbReference type="Pfam" id="PF00892"/>
    </source>
</evidence>
<reference evidence="7" key="1">
    <citation type="submission" date="2023-06" db="EMBL/GenBank/DDBJ databases">
        <authorList>
            <person name="Jiang Y."/>
            <person name="Liu Q."/>
        </authorList>
    </citation>
    <scope>NUCLEOTIDE SEQUENCE</scope>
    <source>
        <strain evidence="7">CGMCC 1.12090</strain>
    </source>
</reference>
<keyword evidence="3 5" id="KW-1133">Transmembrane helix</keyword>
<evidence type="ECO:0000256" key="4">
    <source>
        <dbReference type="ARBA" id="ARBA00023136"/>
    </source>
</evidence>
<dbReference type="Gene3D" id="1.10.3730.20">
    <property type="match status" value="1"/>
</dbReference>
<comment type="caution">
    <text evidence="7">The sequence shown here is derived from an EMBL/GenBank/DDBJ whole genome shotgun (WGS) entry which is preliminary data.</text>
</comment>
<feature type="transmembrane region" description="Helical" evidence="5">
    <location>
        <begin position="219"/>
        <end position="236"/>
    </location>
</feature>
<feature type="transmembrane region" description="Helical" evidence="5">
    <location>
        <begin position="248"/>
        <end position="266"/>
    </location>
</feature>
<name>A0ABT8SBL3_9BURK</name>
<feature type="domain" description="EamA" evidence="6">
    <location>
        <begin position="18"/>
        <end position="149"/>
    </location>
</feature>
<feature type="transmembrane region" description="Helical" evidence="5">
    <location>
        <begin position="183"/>
        <end position="207"/>
    </location>
</feature>
<dbReference type="InterPro" id="IPR000620">
    <property type="entry name" value="EamA_dom"/>
</dbReference>
<evidence type="ECO:0000256" key="2">
    <source>
        <dbReference type="ARBA" id="ARBA00022692"/>
    </source>
</evidence>
<proteinExistence type="predicted"/>
<accession>A0ABT8SBL3</accession>
<evidence type="ECO:0000313" key="7">
    <source>
        <dbReference type="EMBL" id="MDO1536305.1"/>
    </source>
</evidence>
<dbReference type="EMBL" id="JAUKVY010000026">
    <property type="protein sequence ID" value="MDO1536305.1"/>
    <property type="molecule type" value="Genomic_DNA"/>
</dbReference>
<comment type="subcellular location">
    <subcellularLocation>
        <location evidence="1">Membrane</location>
        <topology evidence="1">Multi-pass membrane protein</topology>
    </subcellularLocation>
</comment>
<feature type="domain" description="EamA" evidence="6">
    <location>
        <begin position="159"/>
        <end position="284"/>
    </location>
</feature>
<feature type="transmembrane region" description="Helical" evidence="5">
    <location>
        <begin position="49"/>
        <end position="69"/>
    </location>
</feature>
<keyword evidence="4 5" id="KW-0472">Membrane</keyword>
<gene>
    <name evidence="7" type="ORF">Q2T77_28855</name>
</gene>
<dbReference type="RefSeq" id="WP_301814309.1">
    <property type="nucleotide sequence ID" value="NZ_JAUJZH010000026.1"/>
</dbReference>
<feature type="transmembrane region" description="Helical" evidence="5">
    <location>
        <begin position="108"/>
        <end position="126"/>
    </location>
</feature>
<dbReference type="PANTHER" id="PTHR22911">
    <property type="entry name" value="ACYL-MALONYL CONDENSING ENZYME-RELATED"/>
    <property type="match status" value="1"/>
</dbReference>
<keyword evidence="2 5" id="KW-0812">Transmembrane</keyword>